<protein>
    <submittedName>
        <fullName evidence="1">Uncharacterized protein</fullName>
    </submittedName>
</protein>
<gene>
    <name evidence="1" type="ORF">L1I42_15410</name>
</gene>
<evidence type="ECO:0000313" key="2">
    <source>
        <dbReference type="Proteomes" id="UP001201217"/>
    </source>
</evidence>
<name>A0ABS9EAU7_9HYPH</name>
<evidence type="ECO:0000313" key="1">
    <source>
        <dbReference type="EMBL" id="MCF4099883.1"/>
    </source>
</evidence>
<reference evidence="1 2" key="1">
    <citation type="submission" date="2022-01" db="EMBL/GenBank/DDBJ databases">
        <title>Maritalea mediterranea sp. nov., isolated from marine plastic residues from the Malva-rosa beach (Valencia, Spain).</title>
        <authorList>
            <person name="Vidal-Verdu A."/>
            <person name="Molina-Menor E."/>
            <person name="Pascual J."/>
            <person name="Pereto J."/>
            <person name="Porcar M."/>
        </authorList>
    </citation>
    <scope>NUCLEOTIDE SEQUENCE [LARGE SCALE GENOMIC DNA]</scope>
    <source>
        <strain evidence="1 2">P4.10X</strain>
    </source>
</reference>
<sequence length="124" mass="13777">MPAPKPKRLIDQNDHSNDFYGQGENFLLIDRIGTERLIVAIDGLAPNSIPAEWVSDAIVIIAANDNGELIKSFKEIKSKKSLVIKPRHYLLAIPPPDDELFERFVCAVGESPAQILEPGYPIEI</sequence>
<dbReference type="EMBL" id="JAKGTI010000004">
    <property type="protein sequence ID" value="MCF4099883.1"/>
    <property type="molecule type" value="Genomic_DNA"/>
</dbReference>
<organism evidence="1 2">
    <name type="scientific">Maritalea mediterranea</name>
    <dbReference type="NCBI Taxonomy" id="2909667"/>
    <lineage>
        <taxon>Bacteria</taxon>
        <taxon>Pseudomonadati</taxon>
        <taxon>Pseudomonadota</taxon>
        <taxon>Alphaproteobacteria</taxon>
        <taxon>Hyphomicrobiales</taxon>
        <taxon>Devosiaceae</taxon>
        <taxon>Maritalea</taxon>
    </lineage>
</organism>
<accession>A0ABS9EAU7</accession>
<proteinExistence type="predicted"/>
<keyword evidence="2" id="KW-1185">Reference proteome</keyword>
<dbReference type="Proteomes" id="UP001201217">
    <property type="component" value="Unassembled WGS sequence"/>
</dbReference>
<comment type="caution">
    <text evidence="1">The sequence shown here is derived from an EMBL/GenBank/DDBJ whole genome shotgun (WGS) entry which is preliminary data.</text>
</comment>